<protein>
    <recommendedName>
        <fullName evidence="12">Syntaxin-1B</fullName>
    </recommendedName>
</protein>
<dbReference type="CDD" id="cd15880">
    <property type="entry name" value="SNARE_syntaxin1"/>
    <property type="match status" value="1"/>
</dbReference>
<dbReference type="GO" id="GO:0016020">
    <property type="term" value="C:membrane"/>
    <property type="evidence" value="ECO:0007669"/>
    <property type="project" value="UniProtKB-SubCell"/>
</dbReference>
<feature type="region of interest" description="Disordered" evidence="16">
    <location>
        <begin position="382"/>
        <end position="402"/>
    </location>
</feature>
<evidence type="ECO:0000256" key="3">
    <source>
        <dbReference type="ARBA" id="ARBA00009063"/>
    </source>
</evidence>
<keyword evidence="7" id="KW-0532">Neurotransmitter transport</keyword>
<keyword evidence="10" id="KW-0472">Membrane</keyword>
<dbReference type="Ensembl" id="ENSSSCT00035106494.1">
    <property type="protein sequence ID" value="ENSSSCP00035045883.1"/>
    <property type="gene ID" value="ENSSSCG00035078025.1"/>
</dbReference>
<feature type="region of interest" description="Disordered" evidence="16">
    <location>
        <begin position="475"/>
        <end position="543"/>
    </location>
</feature>
<comment type="subunit">
    <text evidence="11">Interacts with OTOF. Interacts with SYT6 and SYT8; the interaction is Ca(2+)-dependent.</text>
</comment>
<organism evidence="18 19">
    <name type="scientific">Sus scrofa</name>
    <name type="common">Pig</name>
    <dbReference type="NCBI Taxonomy" id="9823"/>
    <lineage>
        <taxon>Eukaryota</taxon>
        <taxon>Metazoa</taxon>
        <taxon>Chordata</taxon>
        <taxon>Craniata</taxon>
        <taxon>Vertebrata</taxon>
        <taxon>Euteleostomi</taxon>
        <taxon>Mammalia</taxon>
        <taxon>Eutheria</taxon>
        <taxon>Laurasiatheria</taxon>
        <taxon>Artiodactyla</taxon>
        <taxon>Suina</taxon>
        <taxon>Suidae</taxon>
        <taxon>Sus</taxon>
    </lineage>
</organism>
<gene>
    <name evidence="18" type="primary">STX1B</name>
</gene>
<keyword evidence="9 15" id="KW-0175">Coiled coil</keyword>
<dbReference type="Pfam" id="PF05739">
    <property type="entry name" value="SNARE"/>
    <property type="match status" value="1"/>
</dbReference>
<dbReference type="Proteomes" id="UP000694720">
    <property type="component" value="Unplaced"/>
</dbReference>
<dbReference type="InterPro" id="IPR006011">
    <property type="entry name" value="Syntaxin_N"/>
</dbReference>
<dbReference type="InterPro" id="IPR000727">
    <property type="entry name" value="T_SNARE_dom"/>
</dbReference>
<dbReference type="Gene3D" id="1.20.58.70">
    <property type="match status" value="1"/>
</dbReference>
<evidence type="ECO:0000256" key="10">
    <source>
        <dbReference type="ARBA" id="ARBA00023136"/>
    </source>
</evidence>
<dbReference type="GO" id="GO:0006886">
    <property type="term" value="P:intracellular protein transport"/>
    <property type="evidence" value="ECO:0007669"/>
    <property type="project" value="InterPro"/>
</dbReference>
<accession>A0A8D1BMJ7</accession>
<evidence type="ECO:0000256" key="13">
    <source>
        <dbReference type="ARBA" id="ARBA00045194"/>
    </source>
</evidence>
<evidence type="ECO:0000256" key="4">
    <source>
        <dbReference type="ARBA" id="ARBA00022448"/>
    </source>
</evidence>
<evidence type="ECO:0000256" key="2">
    <source>
        <dbReference type="ARBA" id="ARBA00004211"/>
    </source>
</evidence>
<dbReference type="Gene3D" id="1.20.5.110">
    <property type="match status" value="1"/>
</dbReference>
<feature type="compositionally biased region" description="Pro residues" evidence="16">
    <location>
        <begin position="482"/>
        <end position="493"/>
    </location>
</feature>
<feature type="compositionally biased region" description="Basic residues" evidence="16">
    <location>
        <begin position="66"/>
        <end position="76"/>
    </location>
</feature>
<feature type="domain" description="T-SNARE coiled-coil homology" evidence="17">
    <location>
        <begin position="306"/>
        <end position="368"/>
    </location>
</feature>
<feature type="compositionally biased region" description="Basic and acidic residues" evidence="16">
    <location>
        <begin position="392"/>
        <end position="402"/>
    </location>
</feature>
<name>A0A8D1BMJ7_PIG</name>
<feature type="compositionally biased region" description="Pro residues" evidence="16">
    <location>
        <begin position="1"/>
        <end position="23"/>
    </location>
</feature>
<dbReference type="GO" id="GO:0006836">
    <property type="term" value="P:neurotransmitter transport"/>
    <property type="evidence" value="ECO:0007669"/>
    <property type="project" value="UniProtKB-KW"/>
</dbReference>
<sequence length="629" mass="69255">MPPAPRPLPVPPSLPSSLPPSAPLPRASAPASLHPSLCRSRIATAARAELSPAQAPAPARPSARCPRPRPRPRAPRQRPGAPRRPQTPASSTEAGGSEQQQRQNRRRRRRRSRRRMKDRTQELRSAKDSDDEEEVVHVDRDHFMDEFFEQVEEIRGCIEKLSEDVEQVKKQHSAILAAPNPDEKTKQELEDLTADIKKTANKVRSKLKAIEQSIEQEEGLNRSSADLRIRKTQHSTLSRKFVEVMTEYNATQSKYRDRCKDRIQRQLEITGRTTTNEELEDMLESGKLAIFTDDIKMDSQMTKQALNEIETRHNEIIKLETSIRELHDMFVDMAMLVESQGEMIDRIEYNVEHSVDYVERAVSDTKKAVKYQSKARRVSRGGPVGRWAGAERAGRGSGRAEARDGGLPLVLTASFLCFLSPLLLSLPPPVCLSVCLSPPLSAAPSSALSPFLPAEENHDHHLLCGAGGGLGVVHRGDAGLVGPPPLPLPGPPPPHREQYPPHPFTPSPAPGSPPRQTQAAPPFPRSDPGVPGPPPHGPPRPRTKIAAGVITHAHQQACRQHMLETCGHPSVCVCVCVCVCVHVCRSTRSPSLPLTSSVCCLSFAPFAWLVVWTVTRCDTAAHQASLCLL</sequence>
<evidence type="ECO:0000313" key="18">
    <source>
        <dbReference type="Ensembl" id="ENSSSCP00035045883.1"/>
    </source>
</evidence>
<keyword evidence="4" id="KW-0813">Transport</keyword>
<evidence type="ECO:0000256" key="9">
    <source>
        <dbReference type="ARBA" id="ARBA00023054"/>
    </source>
</evidence>
<evidence type="ECO:0000256" key="12">
    <source>
        <dbReference type="ARBA" id="ARBA00040532"/>
    </source>
</evidence>
<feature type="compositionally biased region" description="Pro residues" evidence="16">
    <location>
        <begin position="500"/>
        <end position="513"/>
    </location>
</feature>
<comment type="similarity">
    <text evidence="3 14">Belongs to the syntaxin family.</text>
</comment>
<dbReference type="GO" id="GO:0005484">
    <property type="term" value="F:SNAP receptor activity"/>
    <property type="evidence" value="ECO:0007669"/>
    <property type="project" value="InterPro"/>
</dbReference>
<evidence type="ECO:0000256" key="15">
    <source>
        <dbReference type="SAM" id="Coils"/>
    </source>
</evidence>
<evidence type="ECO:0000256" key="14">
    <source>
        <dbReference type="RuleBase" id="RU003858"/>
    </source>
</evidence>
<dbReference type="PROSITE" id="PS00914">
    <property type="entry name" value="SYNTAXIN"/>
    <property type="match status" value="1"/>
</dbReference>
<dbReference type="InterPro" id="IPR006012">
    <property type="entry name" value="Syntaxin/epimorphin_CS"/>
</dbReference>
<dbReference type="SMART" id="SM00397">
    <property type="entry name" value="t_SNARE"/>
    <property type="match status" value="1"/>
</dbReference>
<feature type="coiled-coil region" evidence="15">
    <location>
        <begin position="151"/>
        <end position="220"/>
    </location>
</feature>
<feature type="compositionally biased region" description="Basic residues" evidence="16">
    <location>
        <begin position="103"/>
        <end position="117"/>
    </location>
</feature>
<evidence type="ECO:0000256" key="11">
    <source>
        <dbReference type="ARBA" id="ARBA00038802"/>
    </source>
</evidence>
<dbReference type="SUPFAM" id="SSF47661">
    <property type="entry name" value="t-snare proteins"/>
    <property type="match status" value="1"/>
</dbReference>
<dbReference type="Pfam" id="PF00804">
    <property type="entry name" value="Syntaxin"/>
    <property type="match status" value="1"/>
</dbReference>
<evidence type="ECO:0000256" key="6">
    <source>
        <dbReference type="ARBA" id="ARBA00022692"/>
    </source>
</evidence>
<evidence type="ECO:0000313" key="19">
    <source>
        <dbReference type="Proteomes" id="UP000694720"/>
    </source>
</evidence>
<dbReference type="PROSITE" id="PS50192">
    <property type="entry name" value="T_SNARE"/>
    <property type="match status" value="1"/>
</dbReference>
<keyword evidence="6" id="KW-0812">Transmembrane</keyword>
<keyword evidence="5" id="KW-0597">Phosphoprotein</keyword>
<feature type="compositionally biased region" description="Low complexity" evidence="16">
    <location>
        <begin position="24"/>
        <end position="37"/>
    </location>
</feature>
<evidence type="ECO:0000256" key="1">
    <source>
        <dbReference type="ARBA" id="ARBA00004184"/>
    </source>
</evidence>
<feature type="region of interest" description="Disordered" evidence="16">
    <location>
        <begin position="1"/>
        <end position="134"/>
    </location>
</feature>
<dbReference type="CDD" id="cd00179">
    <property type="entry name" value="SynN"/>
    <property type="match status" value="1"/>
</dbReference>
<dbReference type="GO" id="GO:0016192">
    <property type="term" value="P:vesicle-mediated transport"/>
    <property type="evidence" value="ECO:0007669"/>
    <property type="project" value="InterPro"/>
</dbReference>
<dbReference type="AlphaFoldDB" id="A0A8D1BMJ7"/>
<feature type="compositionally biased region" description="Low complexity" evidence="16">
    <location>
        <begin position="52"/>
        <end position="65"/>
    </location>
</feature>
<evidence type="ECO:0000259" key="17">
    <source>
        <dbReference type="PROSITE" id="PS50192"/>
    </source>
</evidence>
<keyword evidence="8" id="KW-1133">Transmembrane helix</keyword>
<comment type="subcellular location">
    <subcellularLocation>
        <location evidence="1">Endomembrane system</location>
        <topology evidence="1">Peripheral membrane protein</topology>
    </subcellularLocation>
    <subcellularLocation>
        <location evidence="2">Membrane</location>
        <topology evidence="2">Single-pass type IV membrane protein</topology>
    </subcellularLocation>
</comment>
<dbReference type="PANTHER" id="PTHR19957:SF334">
    <property type="entry name" value="SYNTAXIN-1B"/>
    <property type="match status" value="1"/>
</dbReference>
<feature type="compositionally biased region" description="Low complexity" evidence="16">
    <location>
        <begin position="77"/>
        <end position="89"/>
    </location>
</feature>
<dbReference type="InterPro" id="IPR010989">
    <property type="entry name" value="SNARE"/>
</dbReference>
<dbReference type="FunFam" id="1.20.5.110:FF:000022">
    <property type="entry name" value="Syntaxin 19"/>
    <property type="match status" value="1"/>
</dbReference>
<proteinExistence type="inferred from homology"/>
<dbReference type="InterPro" id="IPR045242">
    <property type="entry name" value="Syntaxin"/>
</dbReference>
<comment type="function">
    <text evidence="13">Potentially involved in docking of synaptic vesicles at presynaptic active zones. May mediate Ca(2+)-regulation of exocytosis acrosomal reaction in sperm.</text>
</comment>
<dbReference type="SMART" id="SM00503">
    <property type="entry name" value="SynN"/>
    <property type="match status" value="1"/>
</dbReference>
<feature type="compositionally biased region" description="Pro residues" evidence="16">
    <location>
        <begin position="521"/>
        <end position="540"/>
    </location>
</feature>
<dbReference type="PANTHER" id="PTHR19957">
    <property type="entry name" value="SYNTAXIN"/>
    <property type="match status" value="1"/>
</dbReference>
<evidence type="ECO:0000256" key="7">
    <source>
        <dbReference type="ARBA" id="ARBA00022775"/>
    </source>
</evidence>
<evidence type="ECO:0000256" key="8">
    <source>
        <dbReference type="ARBA" id="ARBA00022989"/>
    </source>
</evidence>
<evidence type="ECO:0000256" key="5">
    <source>
        <dbReference type="ARBA" id="ARBA00022553"/>
    </source>
</evidence>
<reference evidence="18" key="1">
    <citation type="submission" date="2025-08" db="UniProtKB">
        <authorList>
            <consortium name="Ensembl"/>
        </authorList>
    </citation>
    <scope>IDENTIFICATION</scope>
</reference>
<dbReference type="FunFam" id="1.20.58.70:FF:000042">
    <property type="entry name" value="Syntaxin 11b, tandem duplicate 2"/>
    <property type="match status" value="1"/>
</dbReference>
<dbReference type="GO" id="GO:0012505">
    <property type="term" value="C:endomembrane system"/>
    <property type="evidence" value="ECO:0007669"/>
    <property type="project" value="UniProtKB-SubCell"/>
</dbReference>
<feature type="compositionally biased region" description="Basic and acidic residues" evidence="16">
    <location>
        <begin position="118"/>
        <end position="128"/>
    </location>
</feature>
<evidence type="ECO:0000256" key="16">
    <source>
        <dbReference type="SAM" id="MobiDB-lite"/>
    </source>
</evidence>